<reference evidence="2" key="1">
    <citation type="submission" date="2021-06" db="EMBL/GenBank/DDBJ databases">
        <title>Parelaphostrongylus tenuis whole genome reference sequence.</title>
        <authorList>
            <person name="Garwood T.J."/>
            <person name="Larsen P.A."/>
            <person name="Fountain-Jones N.M."/>
            <person name="Garbe J.R."/>
            <person name="Macchietto M.G."/>
            <person name="Kania S.A."/>
            <person name="Gerhold R.W."/>
            <person name="Richards J.E."/>
            <person name="Wolf T.M."/>
        </authorList>
    </citation>
    <scope>NUCLEOTIDE SEQUENCE</scope>
    <source>
        <strain evidence="2">MNPRO001-30</strain>
        <tissue evidence="2">Meninges</tissue>
    </source>
</reference>
<proteinExistence type="predicted"/>
<accession>A0AAD5N0B6</accession>
<organism evidence="2 3">
    <name type="scientific">Parelaphostrongylus tenuis</name>
    <name type="common">Meningeal worm</name>
    <dbReference type="NCBI Taxonomy" id="148309"/>
    <lineage>
        <taxon>Eukaryota</taxon>
        <taxon>Metazoa</taxon>
        <taxon>Ecdysozoa</taxon>
        <taxon>Nematoda</taxon>
        <taxon>Chromadorea</taxon>
        <taxon>Rhabditida</taxon>
        <taxon>Rhabditina</taxon>
        <taxon>Rhabditomorpha</taxon>
        <taxon>Strongyloidea</taxon>
        <taxon>Metastrongylidae</taxon>
        <taxon>Parelaphostrongylus</taxon>
    </lineage>
</organism>
<gene>
    <name evidence="2" type="ORF">KIN20_017766</name>
</gene>
<evidence type="ECO:0000256" key="1">
    <source>
        <dbReference type="SAM" id="MobiDB-lite"/>
    </source>
</evidence>
<protein>
    <submittedName>
        <fullName evidence="2">Uncharacterized protein</fullName>
    </submittedName>
</protein>
<sequence length="204" mass="23960">MKNDLDTLSAFNLLKHNVSFLDRYIRFDEKWVLHDDRRRSTKQLNRYKTQLCSTSQSRSTSKQSRTDPTVMTDRVRMIRQKTTSCLSKNSSICVKLASVTQKETFCCISITTTELFEKERKLRHDSNATQLARVILNVECRRASQKNLHWHRKNKLLKSVQKRSSLKKYDWNLCVYSVSLSALMNEIGNTRTSRHHMELIAEKS</sequence>
<name>A0AAD5N0B6_PARTN</name>
<dbReference type="Proteomes" id="UP001196413">
    <property type="component" value="Unassembled WGS sequence"/>
</dbReference>
<evidence type="ECO:0000313" key="2">
    <source>
        <dbReference type="EMBL" id="KAJ1359121.1"/>
    </source>
</evidence>
<feature type="compositionally biased region" description="Low complexity" evidence="1">
    <location>
        <begin position="53"/>
        <end position="63"/>
    </location>
</feature>
<comment type="caution">
    <text evidence="2">The sequence shown here is derived from an EMBL/GenBank/DDBJ whole genome shotgun (WGS) entry which is preliminary data.</text>
</comment>
<evidence type="ECO:0000313" key="3">
    <source>
        <dbReference type="Proteomes" id="UP001196413"/>
    </source>
</evidence>
<dbReference type="AlphaFoldDB" id="A0AAD5N0B6"/>
<keyword evidence="3" id="KW-1185">Reference proteome</keyword>
<feature type="region of interest" description="Disordered" evidence="1">
    <location>
        <begin position="48"/>
        <end position="69"/>
    </location>
</feature>
<dbReference type="EMBL" id="JAHQIW010003548">
    <property type="protein sequence ID" value="KAJ1359121.1"/>
    <property type="molecule type" value="Genomic_DNA"/>
</dbReference>